<dbReference type="AlphaFoldDB" id="A0A9D6V411"/>
<dbReference type="PANTHER" id="PTHR48104">
    <property type="entry name" value="METACASPASE-4"/>
    <property type="match status" value="1"/>
</dbReference>
<dbReference type="Gene3D" id="3.40.50.1460">
    <property type="match status" value="1"/>
</dbReference>
<keyword evidence="1" id="KW-0732">Signal</keyword>
<dbReference type="PANTHER" id="PTHR48104:SF30">
    <property type="entry name" value="METACASPASE-1"/>
    <property type="match status" value="1"/>
</dbReference>
<evidence type="ECO:0000259" key="2">
    <source>
        <dbReference type="Pfam" id="PF00656"/>
    </source>
</evidence>
<dbReference type="Proteomes" id="UP000807825">
    <property type="component" value="Unassembled WGS sequence"/>
</dbReference>
<feature type="domain" description="DUF4384" evidence="3">
    <location>
        <begin position="476"/>
        <end position="547"/>
    </location>
</feature>
<dbReference type="EMBL" id="JACRDE010000435">
    <property type="protein sequence ID" value="MBI5251117.1"/>
    <property type="molecule type" value="Genomic_DNA"/>
</dbReference>
<dbReference type="InterPro" id="IPR025493">
    <property type="entry name" value="DUF4384"/>
</dbReference>
<evidence type="ECO:0000313" key="5">
    <source>
        <dbReference type="Proteomes" id="UP000807825"/>
    </source>
</evidence>
<dbReference type="InterPro" id="IPR050452">
    <property type="entry name" value="Metacaspase"/>
</dbReference>
<feature type="chain" id="PRO_5039566715" evidence="1">
    <location>
        <begin position="26"/>
        <end position="608"/>
    </location>
</feature>
<dbReference type="Pfam" id="PF14326">
    <property type="entry name" value="DUF4384"/>
    <property type="match status" value="1"/>
</dbReference>
<evidence type="ECO:0000313" key="4">
    <source>
        <dbReference type="EMBL" id="MBI5251117.1"/>
    </source>
</evidence>
<comment type="caution">
    <text evidence="4">The sequence shown here is derived from an EMBL/GenBank/DDBJ whole genome shotgun (WGS) entry which is preliminary data.</text>
</comment>
<proteinExistence type="predicted"/>
<dbReference type="InterPro" id="IPR029030">
    <property type="entry name" value="Caspase-like_dom_sf"/>
</dbReference>
<evidence type="ECO:0000259" key="3">
    <source>
        <dbReference type="Pfam" id="PF14326"/>
    </source>
</evidence>
<protein>
    <submittedName>
        <fullName evidence="4">Caspase family protein</fullName>
    </submittedName>
</protein>
<dbReference type="Pfam" id="PF00656">
    <property type="entry name" value="Peptidase_C14"/>
    <property type="match status" value="1"/>
</dbReference>
<organism evidence="4 5">
    <name type="scientific">Desulfomonile tiedjei</name>
    <dbReference type="NCBI Taxonomy" id="2358"/>
    <lineage>
        <taxon>Bacteria</taxon>
        <taxon>Pseudomonadati</taxon>
        <taxon>Thermodesulfobacteriota</taxon>
        <taxon>Desulfomonilia</taxon>
        <taxon>Desulfomonilales</taxon>
        <taxon>Desulfomonilaceae</taxon>
        <taxon>Desulfomonile</taxon>
    </lineage>
</organism>
<dbReference type="GO" id="GO:0005737">
    <property type="term" value="C:cytoplasm"/>
    <property type="evidence" value="ECO:0007669"/>
    <property type="project" value="TreeGrafter"/>
</dbReference>
<dbReference type="SUPFAM" id="SSF52129">
    <property type="entry name" value="Caspase-like"/>
    <property type="match status" value="1"/>
</dbReference>
<dbReference type="GO" id="GO:0004197">
    <property type="term" value="F:cysteine-type endopeptidase activity"/>
    <property type="evidence" value="ECO:0007669"/>
    <property type="project" value="InterPro"/>
</dbReference>
<feature type="domain" description="Peptidase C14 caspase" evidence="2">
    <location>
        <begin position="35"/>
        <end position="327"/>
    </location>
</feature>
<accession>A0A9D6V411</accession>
<dbReference type="GO" id="GO:0006508">
    <property type="term" value="P:proteolysis"/>
    <property type="evidence" value="ECO:0007669"/>
    <property type="project" value="InterPro"/>
</dbReference>
<sequence>MRLGIVTKSMLVLVAVLSWASSEFARAEAGLTINRALLVGIENYPDPEDNLPGVIEDLNLLSSALVKSGMVQPANIKRLVDREATKANIVQAFKDWLVNGTNPGEVVFFYYSGHGVQVWDEDGDELQDGLDEAYVCWDTEMVRQKTRREFMGRPGFAFDAKKCKNLLMDDEAKQLIQDLSGRTLIFVSDSCHSGTMYKRLDGFFGKSKTIQARSGYKSVFEPRESGDSRSQVGQKQAVKTGLVDHSTAPGVELIALSAAEDSQPAQVVEMAREPKGFHSVYTWFLYHAMAGAADLNRDGKTTFQELADYLSKEIEREGYAQIPQKHFSNKELSSRAFLVTGSQPSATAEQPSELACLLKLEGGLSEKEKQHIQSELKRRIPKLSIATNSSGVAGVVSFEKKSGVYGGRLSDSTGTYWEPQLNSNLEEVINKVAGNLRALQYQTAFRRLQNRNSAAAVDVELITQGAAARKRGQVVNGDRICFKAKAQQGGYLYIANVDSEGVIHPLYPMHGPQRTKVASGESVSVGCAEGSFAVGPPFGKEMLIAFLLPEKNDLLEGLWQKDSVGEPQSENTEPQEQFIGAIRRVLFDGTKPKGTWSSATILVESYKE</sequence>
<gene>
    <name evidence="4" type="ORF">HY912_16635</name>
</gene>
<reference evidence="4" key="1">
    <citation type="submission" date="2020-07" db="EMBL/GenBank/DDBJ databases">
        <title>Huge and variable diversity of episymbiotic CPR bacteria and DPANN archaea in groundwater ecosystems.</title>
        <authorList>
            <person name="He C.Y."/>
            <person name="Keren R."/>
            <person name="Whittaker M."/>
            <person name="Farag I.F."/>
            <person name="Doudna J."/>
            <person name="Cate J.H.D."/>
            <person name="Banfield J.F."/>
        </authorList>
    </citation>
    <scope>NUCLEOTIDE SEQUENCE</scope>
    <source>
        <strain evidence="4">NC_groundwater_1664_Pr3_B-0.1um_52_9</strain>
    </source>
</reference>
<dbReference type="InterPro" id="IPR011600">
    <property type="entry name" value="Pept_C14_caspase"/>
</dbReference>
<feature type="signal peptide" evidence="1">
    <location>
        <begin position="1"/>
        <end position="25"/>
    </location>
</feature>
<evidence type="ECO:0000256" key="1">
    <source>
        <dbReference type="SAM" id="SignalP"/>
    </source>
</evidence>
<name>A0A9D6V411_9BACT</name>